<evidence type="ECO:0000313" key="14">
    <source>
        <dbReference type="EMBL" id="CBE68495.1"/>
    </source>
</evidence>
<dbReference type="Proteomes" id="UP000006898">
    <property type="component" value="Chromosome"/>
</dbReference>
<evidence type="ECO:0000256" key="10">
    <source>
        <dbReference type="PIRSR" id="PIRSR611284-1"/>
    </source>
</evidence>
<dbReference type="InterPro" id="IPR011284">
    <property type="entry name" value="3oxo_ACP_reduc"/>
</dbReference>
<feature type="domain" description="Ketoreductase" evidence="13">
    <location>
        <begin position="12"/>
        <end position="191"/>
    </location>
</feature>
<dbReference type="PATRIC" id="fig|671143.5.peg.1259"/>
<evidence type="ECO:0000256" key="3">
    <source>
        <dbReference type="ARBA" id="ARBA00012948"/>
    </source>
</evidence>
<dbReference type="PANTHER" id="PTHR42879">
    <property type="entry name" value="3-OXOACYL-(ACYL-CARRIER-PROTEIN) REDUCTASE"/>
    <property type="match status" value="1"/>
</dbReference>
<dbReference type="NCBIfam" id="NF005559">
    <property type="entry name" value="PRK07231.1"/>
    <property type="match status" value="1"/>
</dbReference>
<dbReference type="InterPro" id="IPR002347">
    <property type="entry name" value="SDR_fam"/>
</dbReference>
<evidence type="ECO:0000259" key="13">
    <source>
        <dbReference type="SMART" id="SM00822"/>
    </source>
</evidence>
<dbReference type="EMBL" id="FP565575">
    <property type="protein sequence ID" value="CBE68495.1"/>
    <property type="molecule type" value="Genomic_DNA"/>
</dbReference>
<reference evidence="14 15" key="1">
    <citation type="journal article" date="2010" name="Nature">
        <title>Nitrite-driven anaerobic methane oxidation by oxygenic bacteria.</title>
        <authorList>
            <person name="Ettwig K.F."/>
            <person name="Butler M.K."/>
            <person name="Le Paslier D."/>
            <person name="Pelletier E."/>
            <person name="Mangenot S."/>
            <person name="Kuypers M.M.M."/>
            <person name="Schreiber F."/>
            <person name="Dutilh B.E."/>
            <person name="Zedelius J."/>
            <person name="de Beer D."/>
            <person name="Gloerich J."/>
            <person name="Wessels H.J.C.T."/>
            <person name="van Allen T."/>
            <person name="Luesken F."/>
            <person name="Wu M."/>
            <person name="van de Pas-Schoonen K.T."/>
            <person name="Op den Camp H.J.M."/>
            <person name="Janssen-Megens E.M."/>
            <person name="Francoijs K-J."/>
            <person name="Stunnenberg H."/>
            <person name="Weissenbach J."/>
            <person name="Jetten M.S.M."/>
            <person name="Strous M."/>
        </authorList>
    </citation>
    <scope>NUCLEOTIDE SEQUENCE [LARGE SCALE GENOMIC DNA]</scope>
</reference>
<comment type="similarity">
    <text evidence="2 12">Belongs to the short-chain dehydrogenases/reductases (SDR) family.</text>
</comment>
<dbReference type="AlphaFoldDB" id="D5MFG4"/>
<dbReference type="SMART" id="SM00822">
    <property type="entry name" value="PKS_KR"/>
    <property type="match status" value="1"/>
</dbReference>
<feature type="active site" description="Proton acceptor" evidence="10">
    <location>
        <position position="160"/>
    </location>
</feature>
<dbReference type="Pfam" id="PF13561">
    <property type="entry name" value="adh_short_C2"/>
    <property type="match status" value="1"/>
</dbReference>
<dbReference type="UniPathway" id="UPA00094"/>
<dbReference type="PRINTS" id="PR00080">
    <property type="entry name" value="SDRFAMILY"/>
</dbReference>
<dbReference type="GO" id="GO:0051287">
    <property type="term" value="F:NAD binding"/>
    <property type="evidence" value="ECO:0007669"/>
    <property type="project" value="UniProtKB-UniRule"/>
</dbReference>
<comment type="function">
    <text evidence="12">Catalyzes the NADPH-dependent reduction of beta-ketoacyl-ACP substrates to beta-hydroxyacyl-ACP products, the first reductive step in the elongation cycle of fatty acid biosynthesis.</text>
</comment>
<evidence type="ECO:0000256" key="1">
    <source>
        <dbReference type="ARBA" id="ARBA00005194"/>
    </source>
</evidence>
<feature type="binding site" evidence="11">
    <location>
        <position position="95"/>
    </location>
    <ligand>
        <name>NADP(+)</name>
        <dbReference type="ChEBI" id="CHEBI:58349"/>
    </ligand>
</feature>
<sequence>MVMAPTTGLEGKVAVVTGGSRGIGRAIALGLSAQGAKVVIGARNPEAAQKVVAEIEAAGAEGIAVAADISREAEADGLIQAGLKGFGRLDILVNNAGITKDGLLIRMKEEDWDAVLDVNLKGAFFTTRAALRPMLRAQSGRIVNISSVAGTMGIPGQANYSASKAGLIGFTKAVAKEVASRSITVNAVAPGFIETEMTAILSEDRKKSYLGQIPMGRFGAAEEVAALVSFLVSEAASYITGQVITIDGGLRT</sequence>
<dbReference type="NCBIfam" id="TIGR01830">
    <property type="entry name" value="3oxo_ACP_reduc"/>
    <property type="match status" value="1"/>
</dbReference>
<comment type="catalytic activity">
    <reaction evidence="12">
        <text>a (3R)-hydroxyacyl-[ACP] + NADP(+) = a 3-oxoacyl-[ACP] + NADPH + H(+)</text>
        <dbReference type="Rhea" id="RHEA:17397"/>
        <dbReference type="Rhea" id="RHEA-COMP:9916"/>
        <dbReference type="Rhea" id="RHEA-COMP:9945"/>
        <dbReference type="ChEBI" id="CHEBI:15378"/>
        <dbReference type="ChEBI" id="CHEBI:57783"/>
        <dbReference type="ChEBI" id="CHEBI:58349"/>
        <dbReference type="ChEBI" id="CHEBI:78776"/>
        <dbReference type="ChEBI" id="CHEBI:78827"/>
        <dbReference type="EC" id="1.1.1.100"/>
    </reaction>
</comment>
<dbReference type="PRINTS" id="PR00081">
    <property type="entry name" value="GDHRDH"/>
</dbReference>
<organism evidence="14 15">
    <name type="scientific">Methylomirabilis oxygeniifera</name>
    <dbReference type="NCBI Taxonomy" id="671143"/>
    <lineage>
        <taxon>Bacteria</taxon>
        <taxon>Candidatus Methylomirabilota</taxon>
        <taxon>Candidatus Methylomirabilia</taxon>
        <taxon>Candidatus Methylomirabilales</taxon>
        <taxon>Candidatus Methylomirabilaceae</taxon>
        <taxon>Candidatus Methylomirabilis</taxon>
    </lineage>
</organism>
<keyword evidence="6 11" id="KW-0521">NADP</keyword>
<dbReference type="NCBIfam" id="NF009466">
    <property type="entry name" value="PRK12826.1-2"/>
    <property type="match status" value="1"/>
</dbReference>
<dbReference type="EC" id="1.1.1.100" evidence="3 12"/>
<accession>D5MFG4</accession>
<proteinExistence type="inferred from homology"/>
<feature type="binding site" evidence="11">
    <location>
        <position position="193"/>
    </location>
    <ligand>
        <name>NADP(+)</name>
        <dbReference type="ChEBI" id="CHEBI:58349"/>
    </ligand>
</feature>
<evidence type="ECO:0000313" key="15">
    <source>
        <dbReference type="Proteomes" id="UP000006898"/>
    </source>
</evidence>
<dbReference type="STRING" id="671143.DAMO_1435"/>
<keyword evidence="4 12" id="KW-0444">Lipid biosynthesis</keyword>
<evidence type="ECO:0000256" key="11">
    <source>
        <dbReference type="PIRSR" id="PIRSR611284-2"/>
    </source>
</evidence>
<feature type="binding site" evidence="11">
    <location>
        <begin position="160"/>
        <end position="164"/>
    </location>
    <ligand>
        <name>NADP(+)</name>
        <dbReference type="ChEBI" id="CHEBI:58349"/>
    </ligand>
</feature>
<evidence type="ECO:0000256" key="2">
    <source>
        <dbReference type="ARBA" id="ARBA00006484"/>
    </source>
</evidence>
<comment type="subunit">
    <text evidence="12">Homotetramer.</text>
</comment>
<evidence type="ECO:0000256" key="8">
    <source>
        <dbReference type="ARBA" id="ARBA00023098"/>
    </source>
</evidence>
<dbReference type="InterPro" id="IPR050259">
    <property type="entry name" value="SDR"/>
</dbReference>
<name>D5MFG4_METO1</name>
<dbReference type="InterPro" id="IPR020904">
    <property type="entry name" value="Sc_DH/Rdtase_CS"/>
</dbReference>
<keyword evidence="7 12" id="KW-0560">Oxidoreductase</keyword>
<evidence type="ECO:0000256" key="12">
    <source>
        <dbReference type="RuleBase" id="RU366074"/>
    </source>
</evidence>
<dbReference type="HOGENOM" id="CLU_010194_1_3_0"/>
<dbReference type="KEGG" id="mox:DAMO_1435"/>
<evidence type="ECO:0000256" key="5">
    <source>
        <dbReference type="ARBA" id="ARBA00022832"/>
    </source>
</evidence>
<dbReference type="GO" id="GO:0006633">
    <property type="term" value="P:fatty acid biosynthetic process"/>
    <property type="evidence" value="ECO:0007669"/>
    <property type="project" value="UniProtKB-UniPathway"/>
</dbReference>
<dbReference type="eggNOG" id="COG1028">
    <property type="taxonomic scope" value="Bacteria"/>
</dbReference>
<dbReference type="GO" id="GO:0004316">
    <property type="term" value="F:3-oxoacyl-[acyl-carrier-protein] reductase (NADPH) activity"/>
    <property type="evidence" value="ECO:0007669"/>
    <property type="project" value="UniProtKB-UniRule"/>
</dbReference>
<dbReference type="InterPro" id="IPR057326">
    <property type="entry name" value="KR_dom"/>
</dbReference>
<dbReference type="PROSITE" id="PS00061">
    <property type="entry name" value="ADH_SHORT"/>
    <property type="match status" value="1"/>
</dbReference>
<dbReference type="SUPFAM" id="SSF51735">
    <property type="entry name" value="NAD(P)-binding Rossmann-fold domains"/>
    <property type="match status" value="1"/>
</dbReference>
<evidence type="ECO:0000256" key="4">
    <source>
        <dbReference type="ARBA" id="ARBA00022516"/>
    </source>
</evidence>
<evidence type="ECO:0000256" key="9">
    <source>
        <dbReference type="ARBA" id="ARBA00023160"/>
    </source>
</evidence>
<keyword evidence="8 12" id="KW-0443">Lipid metabolism</keyword>
<dbReference type="CDD" id="cd05333">
    <property type="entry name" value="BKR_SDR_c"/>
    <property type="match status" value="1"/>
</dbReference>
<feature type="binding site" evidence="11">
    <location>
        <begin position="18"/>
        <end position="21"/>
    </location>
    <ligand>
        <name>NADP(+)</name>
        <dbReference type="ChEBI" id="CHEBI:58349"/>
    </ligand>
</feature>
<dbReference type="InterPro" id="IPR036291">
    <property type="entry name" value="NAD(P)-bd_dom_sf"/>
</dbReference>
<comment type="pathway">
    <text evidence="1 12">Lipid metabolism; fatty acid biosynthesis.</text>
</comment>
<dbReference type="FunFam" id="3.40.50.720:FF:000037">
    <property type="entry name" value="3-oxoacyl-[acyl-carrier-protein] reductase FabG"/>
    <property type="match status" value="1"/>
</dbReference>
<protein>
    <recommendedName>
        <fullName evidence="3 12">3-oxoacyl-[acyl-carrier-protein] reductase</fullName>
        <ecNumber evidence="3 12">1.1.1.100</ecNumber>
    </recommendedName>
</protein>
<gene>
    <name evidence="14" type="primary">fabG</name>
    <name evidence="14" type="ORF">DAMO_1435</name>
</gene>
<dbReference type="Gene3D" id="3.40.50.720">
    <property type="entry name" value="NAD(P)-binding Rossmann-like Domain"/>
    <property type="match status" value="1"/>
</dbReference>
<evidence type="ECO:0000256" key="7">
    <source>
        <dbReference type="ARBA" id="ARBA00023002"/>
    </source>
</evidence>
<dbReference type="PANTHER" id="PTHR42879:SF2">
    <property type="entry name" value="3-OXOACYL-[ACYL-CARRIER-PROTEIN] REDUCTASE FABG"/>
    <property type="match status" value="1"/>
</dbReference>
<keyword evidence="5 12" id="KW-0276">Fatty acid metabolism</keyword>
<keyword evidence="9 12" id="KW-0275">Fatty acid biosynthesis</keyword>
<evidence type="ECO:0000256" key="6">
    <source>
        <dbReference type="ARBA" id="ARBA00022857"/>
    </source>
</evidence>